<name>A0A1M6VTU1_9FLAO</name>
<dbReference type="EMBL" id="BMFL01000002">
    <property type="protein sequence ID" value="GGE89914.1"/>
    <property type="molecule type" value="Genomic_DNA"/>
</dbReference>
<evidence type="ECO:0000313" key="1">
    <source>
        <dbReference type="EMBL" id="GGE89914.1"/>
    </source>
</evidence>
<dbReference type="STRING" id="1434701.SAMN05443634_10440"/>
<dbReference type="RefSeq" id="WP_072930420.1">
    <property type="nucleotide sequence ID" value="NZ_BMFL01000002.1"/>
</dbReference>
<dbReference type="Proteomes" id="UP000184120">
    <property type="component" value="Unassembled WGS sequence"/>
</dbReference>
<protein>
    <submittedName>
        <fullName evidence="2">Uncharacterized protein</fullName>
    </submittedName>
</protein>
<evidence type="ECO:0000313" key="4">
    <source>
        <dbReference type="Proteomes" id="UP000650994"/>
    </source>
</evidence>
<organism evidence="2 3">
    <name type="scientific">Chishuiella changwenlii</name>
    <dbReference type="NCBI Taxonomy" id="1434701"/>
    <lineage>
        <taxon>Bacteria</taxon>
        <taxon>Pseudomonadati</taxon>
        <taxon>Bacteroidota</taxon>
        <taxon>Flavobacteriia</taxon>
        <taxon>Flavobacteriales</taxon>
        <taxon>Weeksellaceae</taxon>
        <taxon>Chishuiella</taxon>
    </lineage>
</organism>
<dbReference type="EMBL" id="FRBH01000004">
    <property type="protein sequence ID" value="SHK84972.1"/>
    <property type="molecule type" value="Genomic_DNA"/>
</dbReference>
<reference evidence="4" key="4">
    <citation type="journal article" date="2019" name="Int. J. Syst. Evol. Microbiol.">
        <title>The Global Catalogue of Microorganisms (GCM) 10K type strain sequencing project: providing services to taxonomists for standard genome sequencing and annotation.</title>
        <authorList>
            <consortium name="The Broad Institute Genomics Platform"/>
            <consortium name="The Broad Institute Genome Sequencing Center for Infectious Disease"/>
            <person name="Wu L."/>
            <person name="Ma J."/>
        </authorList>
    </citation>
    <scope>NUCLEOTIDE SEQUENCE [LARGE SCALE GENOMIC DNA]</scope>
    <source>
        <strain evidence="4">CGMCC 1.12707</strain>
    </source>
</reference>
<evidence type="ECO:0000313" key="3">
    <source>
        <dbReference type="Proteomes" id="UP000184120"/>
    </source>
</evidence>
<keyword evidence="4" id="KW-1185">Reference proteome</keyword>
<dbReference type="PROSITE" id="PS51257">
    <property type="entry name" value="PROKAR_LIPOPROTEIN"/>
    <property type="match status" value="1"/>
</dbReference>
<reference evidence="1" key="5">
    <citation type="submission" date="2024-05" db="EMBL/GenBank/DDBJ databases">
        <authorList>
            <person name="Sun Q."/>
            <person name="Zhou Y."/>
        </authorList>
    </citation>
    <scope>NUCLEOTIDE SEQUENCE</scope>
    <source>
        <strain evidence="1">CGMCC 1.12707</strain>
    </source>
</reference>
<reference evidence="1" key="1">
    <citation type="journal article" date="2014" name="Int. J. Syst. Evol. Microbiol.">
        <title>Complete genome of a new Firmicutes species belonging to the dominant human colonic microbiota ('Ruminococcus bicirculans') reveals two chromosomes and a selective capacity to utilize plant glucans.</title>
        <authorList>
            <consortium name="NISC Comparative Sequencing Program"/>
            <person name="Wegmann U."/>
            <person name="Louis P."/>
            <person name="Goesmann A."/>
            <person name="Henrissat B."/>
            <person name="Duncan S.H."/>
            <person name="Flint H.J."/>
        </authorList>
    </citation>
    <scope>NUCLEOTIDE SEQUENCE</scope>
    <source>
        <strain evidence="1">CGMCC 1.12707</strain>
    </source>
</reference>
<sequence length="269" mass="30459">MIKKFFVTFIASAAFLVSCNNDDNNNIRIDAETKIPIAERNALDDKAINQYLEDYYFSPGDTVNGKVIKSGVLTKFDTIKGNADDKYPSLKSLAKQDAAGFWYAENPYQKGSATGKTIKSIDESKITISYSAQYFLATNKTKLEDNPSQKPYGTINTYMNPTYNIGDGSAVNDPIFYRYIPSATEEKNGVKREHLELKYFAEGLKHFISTERSKQDIYSFQGVIILPSRLAFARNRYFTGTALSDRTAYRDASFIFNFELVDVEDRPKE</sequence>
<dbReference type="Proteomes" id="UP000650994">
    <property type="component" value="Unassembled WGS sequence"/>
</dbReference>
<proteinExistence type="predicted"/>
<dbReference type="AlphaFoldDB" id="A0A1M6VTU1"/>
<reference evidence="2" key="3">
    <citation type="submission" date="2016-11" db="EMBL/GenBank/DDBJ databases">
        <authorList>
            <person name="Jaros S."/>
            <person name="Januszkiewicz K."/>
            <person name="Wedrychowicz H."/>
        </authorList>
    </citation>
    <scope>NUCLEOTIDE SEQUENCE [LARGE SCALE GENOMIC DNA]</scope>
    <source>
        <strain evidence="2">DSM 27989</strain>
    </source>
</reference>
<gene>
    <name evidence="1" type="ORF">GCM10010984_04520</name>
    <name evidence="2" type="ORF">SAMN05443634_10440</name>
</gene>
<dbReference type="OrthoDB" id="1270857at2"/>
<reference evidence="3" key="2">
    <citation type="submission" date="2016-11" db="EMBL/GenBank/DDBJ databases">
        <authorList>
            <person name="Varghese N."/>
            <person name="Submissions S."/>
        </authorList>
    </citation>
    <scope>NUCLEOTIDE SEQUENCE [LARGE SCALE GENOMIC DNA]</scope>
    <source>
        <strain evidence="3">DSM 27989</strain>
    </source>
</reference>
<evidence type="ECO:0000313" key="2">
    <source>
        <dbReference type="EMBL" id="SHK84972.1"/>
    </source>
</evidence>
<accession>A0A1M6VTU1</accession>